<evidence type="ECO:0000313" key="4">
    <source>
        <dbReference type="Proteomes" id="UP000692954"/>
    </source>
</evidence>
<organism evidence="3 4">
    <name type="scientific">Paramecium sonneborni</name>
    <dbReference type="NCBI Taxonomy" id="65129"/>
    <lineage>
        <taxon>Eukaryota</taxon>
        <taxon>Sar</taxon>
        <taxon>Alveolata</taxon>
        <taxon>Ciliophora</taxon>
        <taxon>Intramacronucleata</taxon>
        <taxon>Oligohymenophorea</taxon>
        <taxon>Peniculida</taxon>
        <taxon>Parameciidae</taxon>
        <taxon>Paramecium</taxon>
    </lineage>
</organism>
<dbReference type="Proteomes" id="UP000692954">
    <property type="component" value="Unassembled WGS sequence"/>
</dbReference>
<evidence type="ECO:0000256" key="2">
    <source>
        <dbReference type="SAM" id="MobiDB-lite"/>
    </source>
</evidence>
<sequence>MFGEISPSTPQKFNIVKNLKALNMPSQQTESSFRQSNGKSINTQESSQVNKENISQRVETTQIEIQLIHVLQENKNLNDLIQKLNREKQQLQIIEKNIDFNLVRQRFESRE</sequence>
<name>A0A8S1QSB7_9CILI</name>
<comment type="caution">
    <text evidence="3">The sequence shown here is derived from an EMBL/GenBank/DDBJ whole genome shotgun (WGS) entry which is preliminary data.</text>
</comment>
<evidence type="ECO:0000313" key="3">
    <source>
        <dbReference type="EMBL" id="CAD8118481.1"/>
    </source>
</evidence>
<feature type="coiled-coil region" evidence="1">
    <location>
        <begin position="67"/>
        <end position="97"/>
    </location>
</feature>
<accession>A0A8S1QSB7</accession>
<dbReference type="EMBL" id="CAJJDN010000117">
    <property type="protein sequence ID" value="CAD8118481.1"/>
    <property type="molecule type" value="Genomic_DNA"/>
</dbReference>
<evidence type="ECO:0000256" key="1">
    <source>
        <dbReference type="SAM" id="Coils"/>
    </source>
</evidence>
<proteinExistence type="predicted"/>
<keyword evidence="4" id="KW-1185">Reference proteome</keyword>
<gene>
    <name evidence="3" type="ORF">PSON_ATCC_30995.1.T1170129</name>
</gene>
<dbReference type="AlphaFoldDB" id="A0A8S1QSB7"/>
<protein>
    <submittedName>
        <fullName evidence="3">Uncharacterized protein</fullName>
    </submittedName>
</protein>
<feature type="region of interest" description="Disordered" evidence="2">
    <location>
        <begin position="26"/>
        <end position="53"/>
    </location>
</feature>
<keyword evidence="1" id="KW-0175">Coiled coil</keyword>
<reference evidence="3" key="1">
    <citation type="submission" date="2021-01" db="EMBL/GenBank/DDBJ databases">
        <authorList>
            <consortium name="Genoscope - CEA"/>
            <person name="William W."/>
        </authorList>
    </citation>
    <scope>NUCLEOTIDE SEQUENCE</scope>
</reference>